<feature type="transmembrane region" description="Helical" evidence="2">
    <location>
        <begin position="325"/>
        <end position="348"/>
    </location>
</feature>
<feature type="transmembrane region" description="Helical" evidence="2">
    <location>
        <begin position="106"/>
        <end position="126"/>
    </location>
</feature>
<feature type="transmembrane region" description="Helical" evidence="2">
    <location>
        <begin position="291"/>
        <end position="310"/>
    </location>
</feature>
<organism evidence="3 4">
    <name type="scientific">Halogranum amylolyticum</name>
    <dbReference type="NCBI Taxonomy" id="660520"/>
    <lineage>
        <taxon>Archaea</taxon>
        <taxon>Methanobacteriati</taxon>
        <taxon>Methanobacteriota</taxon>
        <taxon>Stenosarchaea group</taxon>
        <taxon>Halobacteria</taxon>
        <taxon>Halobacteriales</taxon>
        <taxon>Haloferacaceae</taxon>
    </lineage>
</organism>
<proteinExistence type="predicted"/>
<evidence type="ECO:0000313" key="3">
    <source>
        <dbReference type="EMBL" id="SEP12647.1"/>
    </source>
</evidence>
<evidence type="ECO:0000256" key="2">
    <source>
        <dbReference type="SAM" id="Phobius"/>
    </source>
</evidence>
<dbReference type="Pfam" id="PF25927">
    <property type="entry name" value="DUF7972"/>
    <property type="match status" value="1"/>
</dbReference>
<keyword evidence="4" id="KW-1185">Reference proteome</keyword>
<name>A0A1H8VBS8_9EURY</name>
<dbReference type="EMBL" id="FODV01000015">
    <property type="protein sequence ID" value="SEP12647.1"/>
    <property type="molecule type" value="Genomic_DNA"/>
</dbReference>
<sequence>MLSPVPEGLVDVADVDATLRIDFTMDLALGSFDPDAVGEKITSERRSQQTASTATTPTLEPTPEPELTHYRGFDLYGTFMLFGVFKSVSLVSMMQTSDMVETVFSGLVGAIITSTTLVVSINQLVLSQEIGSLGTQRARMDTTMDFYQNTDELFGTTTPSEPATFIRKLLRVSQERATALRKAVGDNDEERLRAEIDRYVSDLHGNAETAHEELDNADFGTFTVVSPALDFNYAQKIHDIRRLGEVYEDVLSTDERTAFREMLEAVTMFGPVREYVKVLYIQWALVKLSRAILYASVPALIIAGGMVVFVDPTTFPGTLFGLETMLWVVSTAFAISVTPFLMFTSYVLRLATLAKQTLTVGPLILS</sequence>
<reference evidence="4" key="1">
    <citation type="submission" date="2016-10" db="EMBL/GenBank/DDBJ databases">
        <authorList>
            <person name="Varghese N."/>
            <person name="Submissions S."/>
        </authorList>
    </citation>
    <scope>NUCLEOTIDE SEQUENCE [LARGE SCALE GENOMIC DNA]</scope>
    <source>
        <strain evidence="4">CGMCC 1.10121</strain>
    </source>
</reference>
<evidence type="ECO:0000256" key="1">
    <source>
        <dbReference type="SAM" id="MobiDB-lite"/>
    </source>
</evidence>
<evidence type="ECO:0000313" key="4">
    <source>
        <dbReference type="Proteomes" id="UP000199126"/>
    </source>
</evidence>
<gene>
    <name evidence="3" type="ORF">SAMN04487948_11555</name>
</gene>
<accession>A0A1H8VBS8</accession>
<dbReference type="Proteomes" id="UP000199126">
    <property type="component" value="Unassembled WGS sequence"/>
</dbReference>
<keyword evidence="2" id="KW-0472">Membrane</keyword>
<dbReference type="InterPro" id="IPR058278">
    <property type="entry name" value="DUF7972"/>
</dbReference>
<protein>
    <submittedName>
        <fullName evidence="3">Uncharacterized protein</fullName>
    </submittedName>
</protein>
<feature type="region of interest" description="Disordered" evidence="1">
    <location>
        <begin position="40"/>
        <end position="63"/>
    </location>
</feature>
<dbReference type="AlphaFoldDB" id="A0A1H8VBS8"/>
<feature type="compositionally biased region" description="Low complexity" evidence="1">
    <location>
        <begin position="48"/>
        <end position="61"/>
    </location>
</feature>
<keyword evidence="2" id="KW-0812">Transmembrane</keyword>
<keyword evidence="2" id="KW-1133">Transmembrane helix</keyword>